<evidence type="ECO:0000313" key="2">
    <source>
        <dbReference type="EMBL" id="CAK9159871.1"/>
    </source>
</evidence>
<dbReference type="AlphaFoldDB" id="A0ABC8SRL7"/>
<protein>
    <submittedName>
        <fullName evidence="2">Uncharacterized protein</fullName>
    </submittedName>
</protein>
<feature type="transmembrane region" description="Helical" evidence="1">
    <location>
        <begin position="29"/>
        <end position="54"/>
    </location>
</feature>
<sequence length="78" mass="8723">LRSQVNPREEQVSLKEMVLWAYPPTPKQLAVTVGFVIAGVTCFAVGAHLSFANIAPQQARTKARDDFVKDRLRKLLDD</sequence>
<keyword evidence="1" id="KW-1133">Transmembrane helix</keyword>
<keyword evidence="3" id="KW-1185">Reference proteome</keyword>
<evidence type="ECO:0000313" key="3">
    <source>
        <dbReference type="Proteomes" id="UP001642360"/>
    </source>
</evidence>
<reference evidence="2 3" key="1">
    <citation type="submission" date="2024-02" db="EMBL/GenBank/DDBJ databases">
        <authorList>
            <person name="Vignale AGUSTIN F."/>
            <person name="Sosa J E."/>
            <person name="Modenutti C."/>
        </authorList>
    </citation>
    <scope>NUCLEOTIDE SEQUENCE [LARGE SCALE GENOMIC DNA]</scope>
</reference>
<dbReference type="Proteomes" id="UP001642360">
    <property type="component" value="Unassembled WGS sequence"/>
</dbReference>
<keyword evidence="1" id="KW-0812">Transmembrane</keyword>
<evidence type="ECO:0000256" key="1">
    <source>
        <dbReference type="SAM" id="Phobius"/>
    </source>
</evidence>
<accession>A0ABC8SRL7</accession>
<comment type="caution">
    <text evidence="2">The sequence shown here is derived from an EMBL/GenBank/DDBJ whole genome shotgun (WGS) entry which is preliminary data.</text>
</comment>
<gene>
    <name evidence="2" type="ORF">ILEXP_LOCUS28582</name>
</gene>
<name>A0ABC8SRL7_9AQUA</name>
<feature type="non-terminal residue" evidence="2">
    <location>
        <position position="1"/>
    </location>
</feature>
<proteinExistence type="predicted"/>
<keyword evidence="1" id="KW-0472">Membrane</keyword>
<organism evidence="2 3">
    <name type="scientific">Ilex paraguariensis</name>
    <name type="common">yerba mate</name>
    <dbReference type="NCBI Taxonomy" id="185542"/>
    <lineage>
        <taxon>Eukaryota</taxon>
        <taxon>Viridiplantae</taxon>
        <taxon>Streptophyta</taxon>
        <taxon>Embryophyta</taxon>
        <taxon>Tracheophyta</taxon>
        <taxon>Spermatophyta</taxon>
        <taxon>Magnoliopsida</taxon>
        <taxon>eudicotyledons</taxon>
        <taxon>Gunneridae</taxon>
        <taxon>Pentapetalae</taxon>
        <taxon>asterids</taxon>
        <taxon>campanulids</taxon>
        <taxon>Aquifoliales</taxon>
        <taxon>Aquifoliaceae</taxon>
        <taxon>Ilex</taxon>
    </lineage>
</organism>
<dbReference type="EMBL" id="CAUOFW020003414">
    <property type="protein sequence ID" value="CAK9159871.1"/>
    <property type="molecule type" value="Genomic_DNA"/>
</dbReference>